<protein>
    <recommendedName>
        <fullName evidence="3">Integrase catalytic domain-containing protein</fullName>
    </recommendedName>
</protein>
<dbReference type="InterPro" id="IPR012337">
    <property type="entry name" value="RNaseH-like_sf"/>
</dbReference>
<sequence length="126" mass="14339">MILGTKLSFSRDYHPQTDGLEEIMIQILEKMIRLFRTYGLELKAADSFAHNWCTIIPPLELAYKASIHASTGKNSALLKKERNPKLPVDTFEKYSVSFHPTISILKLLLVSACDSKQEHKHDSQIP</sequence>
<reference evidence="1" key="1">
    <citation type="submission" date="2021-03" db="EMBL/GenBank/DDBJ databases">
        <title>Draft genome sequence of rust myrtle Austropuccinia psidii MF-1, a brazilian biotype.</title>
        <authorList>
            <person name="Quecine M.C."/>
            <person name="Pachon D.M.R."/>
            <person name="Bonatelli M.L."/>
            <person name="Correr F.H."/>
            <person name="Franceschini L.M."/>
            <person name="Leite T.F."/>
            <person name="Margarido G.R.A."/>
            <person name="Almeida C.A."/>
            <person name="Ferrarezi J.A."/>
            <person name="Labate C.A."/>
        </authorList>
    </citation>
    <scope>NUCLEOTIDE SEQUENCE</scope>
    <source>
        <strain evidence="1">MF-1</strain>
    </source>
</reference>
<proteinExistence type="predicted"/>
<keyword evidence="2" id="KW-1185">Reference proteome</keyword>
<comment type="caution">
    <text evidence="1">The sequence shown here is derived from an EMBL/GenBank/DDBJ whole genome shotgun (WGS) entry which is preliminary data.</text>
</comment>
<dbReference type="InterPro" id="IPR036397">
    <property type="entry name" value="RNaseH_sf"/>
</dbReference>
<evidence type="ECO:0008006" key="3">
    <source>
        <dbReference type="Google" id="ProtNLM"/>
    </source>
</evidence>
<dbReference type="Gene3D" id="3.30.420.10">
    <property type="entry name" value="Ribonuclease H-like superfamily/Ribonuclease H"/>
    <property type="match status" value="1"/>
</dbReference>
<evidence type="ECO:0000313" key="2">
    <source>
        <dbReference type="Proteomes" id="UP000765509"/>
    </source>
</evidence>
<dbReference type="EMBL" id="AVOT02024504">
    <property type="protein sequence ID" value="MBW0515211.1"/>
    <property type="molecule type" value="Genomic_DNA"/>
</dbReference>
<dbReference type="AlphaFoldDB" id="A0A9Q3EAC2"/>
<dbReference type="OrthoDB" id="2273864at2759"/>
<gene>
    <name evidence="1" type="ORF">O181_054926</name>
</gene>
<accession>A0A9Q3EAC2</accession>
<dbReference type="SUPFAM" id="SSF53098">
    <property type="entry name" value="Ribonuclease H-like"/>
    <property type="match status" value="1"/>
</dbReference>
<organism evidence="1 2">
    <name type="scientific">Austropuccinia psidii MF-1</name>
    <dbReference type="NCBI Taxonomy" id="1389203"/>
    <lineage>
        <taxon>Eukaryota</taxon>
        <taxon>Fungi</taxon>
        <taxon>Dikarya</taxon>
        <taxon>Basidiomycota</taxon>
        <taxon>Pucciniomycotina</taxon>
        <taxon>Pucciniomycetes</taxon>
        <taxon>Pucciniales</taxon>
        <taxon>Sphaerophragmiaceae</taxon>
        <taxon>Austropuccinia</taxon>
    </lineage>
</organism>
<evidence type="ECO:0000313" key="1">
    <source>
        <dbReference type="EMBL" id="MBW0515211.1"/>
    </source>
</evidence>
<dbReference type="Proteomes" id="UP000765509">
    <property type="component" value="Unassembled WGS sequence"/>
</dbReference>
<name>A0A9Q3EAC2_9BASI</name>
<dbReference type="GO" id="GO:0003676">
    <property type="term" value="F:nucleic acid binding"/>
    <property type="evidence" value="ECO:0007669"/>
    <property type="project" value="InterPro"/>
</dbReference>